<name>A0A917IWC2_9BACT</name>
<evidence type="ECO:0000256" key="1">
    <source>
        <dbReference type="SAM" id="Phobius"/>
    </source>
</evidence>
<protein>
    <submittedName>
        <fullName evidence="2">Uncharacterized protein</fullName>
    </submittedName>
</protein>
<keyword evidence="1" id="KW-0812">Transmembrane</keyword>
<keyword evidence="1" id="KW-0472">Membrane</keyword>
<dbReference type="EMBL" id="BMIB01000002">
    <property type="protein sequence ID" value="GGH64639.1"/>
    <property type="molecule type" value="Genomic_DNA"/>
</dbReference>
<dbReference type="AlphaFoldDB" id="A0A917IWC2"/>
<comment type="caution">
    <text evidence="2">The sequence shown here is derived from an EMBL/GenBank/DDBJ whole genome shotgun (WGS) entry which is preliminary data.</text>
</comment>
<proteinExistence type="predicted"/>
<reference evidence="2" key="2">
    <citation type="submission" date="2020-09" db="EMBL/GenBank/DDBJ databases">
        <authorList>
            <person name="Sun Q."/>
            <person name="Zhou Y."/>
        </authorList>
    </citation>
    <scope>NUCLEOTIDE SEQUENCE</scope>
    <source>
        <strain evidence="2">CGMCC 1.15290</strain>
    </source>
</reference>
<feature type="transmembrane region" description="Helical" evidence="1">
    <location>
        <begin position="77"/>
        <end position="100"/>
    </location>
</feature>
<dbReference type="RefSeq" id="WP_188951595.1">
    <property type="nucleotide sequence ID" value="NZ_BMIB01000002.1"/>
</dbReference>
<organism evidence="2 3">
    <name type="scientific">Filimonas zeae</name>
    <dbReference type="NCBI Taxonomy" id="1737353"/>
    <lineage>
        <taxon>Bacteria</taxon>
        <taxon>Pseudomonadati</taxon>
        <taxon>Bacteroidota</taxon>
        <taxon>Chitinophagia</taxon>
        <taxon>Chitinophagales</taxon>
        <taxon>Chitinophagaceae</taxon>
        <taxon>Filimonas</taxon>
    </lineage>
</organism>
<keyword evidence="3" id="KW-1185">Reference proteome</keyword>
<keyword evidence="1" id="KW-1133">Transmembrane helix</keyword>
<reference evidence="2" key="1">
    <citation type="journal article" date="2014" name="Int. J. Syst. Evol. Microbiol.">
        <title>Complete genome sequence of Corynebacterium casei LMG S-19264T (=DSM 44701T), isolated from a smear-ripened cheese.</title>
        <authorList>
            <consortium name="US DOE Joint Genome Institute (JGI-PGF)"/>
            <person name="Walter F."/>
            <person name="Albersmeier A."/>
            <person name="Kalinowski J."/>
            <person name="Ruckert C."/>
        </authorList>
    </citation>
    <scope>NUCLEOTIDE SEQUENCE</scope>
    <source>
        <strain evidence="2">CGMCC 1.15290</strain>
    </source>
</reference>
<accession>A0A917IWC2</accession>
<gene>
    <name evidence="2" type="ORF">GCM10011379_16910</name>
</gene>
<evidence type="ECO:0000313" key="2">
    <source>
        <dbReference type="EMBL" id="GGH64639.1"/>
    </source>
</evidence>
<sequence length="166" mass="18892">MHHVPHNSPERLAKEHTFIMYNFESFSATLSNKRLIINYKQSSESIQLRQIRGVSIVDDYEQYNLKKAQYMGKIRKWYQFAGVLAGGIAGYFFASSFFYLSIPAGMLSGIAMSSFLPISTKSVATPSLLLVITEQGMKEYPFHQRNGSNVAKLATFMLQIEEALYR</sequence>
<evidence type="ECO:0000313" key="3">
    <source>
        <dbReference type="Proteomes" id="UP000627292"/>
    </source>
</evidence>
<dbReference type="Proteomes" id="UP000627292">
    <property type="component" value="Unassembled WGS sequence"/>
</dbReference>